<evidence type="ECO:0000259" key="7">
    <source>
        <dbReference type="PROSITE" id="PS50262"/>
    </source>
</evidence>
<evidence type="ECO:0000313" key="8">
    <source>
        <dbReference type="EMBL" id="CAL1531939.1"/>
    </source>
</evidence>
<dbReference type="InterPro" id="IPR017452">
    <property type="entry name" value="GPCR_Rhodpsn_7TM"/>
</dbReference>
<dbReference type="EMBL" id="CAXITT010000101">
    <property type="protein sequence ID" value="CAL1531939.1"/>
    <property type="molecule type" value="Genomic_DNA"/>
</dbReference>
<evidence type="ECO:0000256" key="2">
    <source>
        <dbReference type="ARBA" id="ARBA00022692"/>
    </source>
</evidence>
<feature type="transmembrane region" description="Helical" evidence="6">
    <location>
        <begin position="216"/>
        <end position="241"/>
    </location>
</feature>
<accession>A0AAV2HF57</accession>
<sequence length="355" mass="38952">MMSPETVAPIESSNSSMANTTTPLPEGPRGVDLVSDELLRVGMFVNYGIIVGIIGVVGVFLNVVNIAVFVKQGFKDPINITLLGLSIADIGGLASLIWMSLCYNPLVVDGLPHVDFIGVQHITAGWPHVCFTRVSCWLTAFITFERYLCIAFPLKVKSILTPRRTAIVVIAIFTIIILSVVPVYVAIHFASSVSARTNSEVISIAYIPGGPALENASLYCSTFFQLSSFVCVIVCTVGLVYKITEKSKWRNTTSSASKNESISNRDKKVVKMVVVLSVVFIASFTPVVGNLMAMLIEYEYTVGRKLQNTFLFCGTFAFNLEALNSSSNIFVYLKMSSKYREVLFSMMRKKKTPKA</sequence>
<protein>
    <recommendedName>
        <fullName evidence="7">G-protein coupled receptors family 1 profile domain-containing protein</fullName>
    </recommendedName>
</protein>
<feature type="compositionally biased region" description="Polar residues" evidence="5">
    <location>
        <begin position="11"/>
        <end position="23"/>
    </location>
</feature>
<dbReference type="SUPFAM" id="SSF81321">
    <property type="entry name" value="Family A G protein-coupled receptor-like"/>
    <property type="match status" value="1"/>
</dbReference>
<dbReference type="InterPro" id="IPR019427">
    <property type="entry name" value="7TM_GPCR_serpentine_rcpt_Srw"/>
</dbReference>
<feature type="transmembrane region" description="Helical" evidence="6">
    <location>
        <begin position="309"/>
        <end position="333"/>
    </location>
</feature>
<evidence type="ECO:0000256" key="5">
    <source>
        <dbReference type="SAM" id="MobiDB-lite"/>
    </source>
</evidence>
<feature type="transmembrane region" description="Helical" evidence="6">
    <location>
        <begin position="44"/>
        <end position="70"/>
    </location>
</feature>
<dbReference type="GO" id="GO:0008528">
    <property type="term" value="F:G protein-coupled peptide receptor activity"/>
    <property type="evidence" value="ECO:0007669"/>
    <property type="project" value="InterPro"/>
</dbReference>
<dbReference type="PANTHER" id="PTHR46641">
    <property type="entry name" value="FMRFAMIDE RECEPTOR-RELATED"/>
    <property type="match status" value="1"/>
</dbReference>
<dbReference type="InterPro" id="IPR000276">
    <property type="entry name" value="GPCR_Rhodpsn"/>
</dbReference>
<comment type="caution">
    <text evidence="8">The sequence shown here is derived from an EMBL/GenBank/DDBJ whole genome shotgun (WGS) entry which is preliminary data.</text>
</comment>
<evidence type="ECO:0000313" key="9">
    <source>
        <dbReference type="Proteomes" id="UP001497497"/>
    </source>
</evidence>
<dbReference type="GO" id="GO:0016020">
    <property type="term" value="C:membrane"/>
    <property type="evidence" value="ECO:0007669"/>
    <property type="project" value="UniProtKB-SubCell"/>
</dbReference>
<comment type="subcellular location">
    <subcellularLocation>
        <location evidence="1">Membrane</location>
    </subcellularLocation>
</comment>
<dbReference type="InterPro" id="IPR052954">
    <property type="entry name" value="GPCR-Ligand_Int"/>
</dbReference>
<evidence type="ECO:0000256" key="4">
    <source>
        <dbReference type="ARBA" id="ARBA00023136"/>
    </source>
</evidence>
<evidence type="ECO:0000256" key="1">
    <source>
        <dbReference type="ARBA" id="ARBA00004370"/>
    </source>
</evidence>
<dbReference type="PRINTS" id="PR00237">
    <property type="entry name" value="GPCRRHODOPSN"/>
</dbReference>
<proteinExistence type="predicted"/>
<dbReference type="AlphaFoldDB" id="A0AAV2HF57"/>
<evidence type="ECO:0000256" key="3">
    <source>
        <dbReference type="ARBA" id="ARBA00022989"/>
    </source>
</evidence>
<keyword evidence="4 6" id="KW-0472">Membrane</keyword>
<gene>
    <name evidence="8" type="ORF">GSLYS_00006018001</name>
</gene>
<dbReference type="Proteomes" id="UP001497497">
    <property type="component" value="Unassembled WGS sequence"/>
</dbReference>
<evidence type="ECO:0000256" key="6">
    <source>
        <dbReference type="SAM" id="Phobius"/>
    </source>
</evidence>
<keyword evidence="9" id="KW-1185">Reference proteome</keyword>
<feature type="domain" description="G-protein coupled receptors family 1 profile" evidence="7">
    <location>
        <begin position="61"/>
        <end position="332"/>
    </location>
</feature>
<keyword evidence="3 6" id="KW-1133">Transmembrane helix</keyword>
<organism evidence="8 9">
    <name type="scientific">Lymnaea stagnalis</name>
    <name type="common">Great pond snail</name>
    <name type="synonym">Helix stagnalis</name>
    <dbReference type="NCBI Taxonomy" id="6523"/>
    <lineage>
        <taxon>Eukaryota</taxon>
        <taxon>Metazoa</taxon>
        <taxon>Spiralia</taxon>
        <taxon>Lophotrochozoa</taxon>
        <taxon>Mollusca</taxon>
        <taxon>Gastropoda</taxon>
        <taxon>Heterobranchia</taxon>
        <taxon>Euthyneura</taxon>
        <taxon>Panpulmonata</taxon>
        <taxon>Hygrophila</taxon>
        <taxon>Lymnaeoidea</taxon>
        <taxon>Lymnaeidae</taxon>
        <taxon>Lymnaea</taxon>
    </lineage>
</organism>
<dbReference type="PANTHER" id="PTHR46641:SF2">
    <property type="entry name" value="FMRFAMIDE RECEPTOR"/>
    <property type="match status" value="1"/>
</dbReference>
<reference evidence="8 9" key="1">
    <citation type="submission" date="2024-04" db="EMBL/GenBank/DDBJ databases">
        <authorList>
            <consortium name="Genoscope - CEA"/>
            <person name="William W."/>
        </authorList>
    </citation>
    <scope>NUCLEOTIDE SEQUENCE [LARGE SCALE GENOMIC DNA]</scope>
</reference>
<feature type="transmembrane region" description="Helical" evidence="6">
    <location>
        <begin position="82"/>
        <end position="106"/>
    </location>
</feature>
<dbReference type="Gene3D" id="1.20.1070.10">
    <property type="entry name" value="Rhodopsin 7-helix transmembrane proteins"/>
    <property type="match status" value="1"/>
</dbReference>
<feature type="transmembrane region" description="Helical" evidence="6">
    <location>
        <begin position="126"/>
        <end position="144"/>
    </location>
</feature>
<dbReference type="PROSITE" id="PS50262">
    <property type="entry name" value="G_PROTEIN_RECEP_F1_2"/>
    <property type="match status" value="1"/>
</dbReference>
<feature type="transmembrane region" description="Helical" evidence="6">
    <location>
        <begin position="165"/>
        <end position="187"/>
    </location>
</feature>
<name>A0AAV2HF57_LYMST</name>
<feature type="region of interest" description="Disordered" evidence="5">
    <location>
        <begin position="1"/>
        <end position="28"/>
    </location>
</feature>
<dbReference type="Pfam" id="PF10324">
    <property type="entry name" value="7TM_GPCR_Srw"/>
    <property type="match status" value="1"/>
</dbReference>
<keyword evidence="2 6" id="KW-0812">Transmembrane</keyword>
<feature type="transmembrane region" description="Helical" evidence="6">
    <location>
        <begin position="269"/>
        <end position="289"/>
    </location>
</feature>